<evidence type="ECO:0000313" key="6">
    <source>
        <dbReference type="Proteomes" id="UP001375240"/>
    </source>
</evidence>
<dbReference type="SUPFAM" id="SSF53383">
    <property type="entry name" value="PLP-dependent transferases"/>
    <property type="match status" value="1"/>
</dbReference>
<dbReference type="GO" id="GO:0003824">
    <property type="term" value="F:catalytic activity"/>
    <property type="evidence" value="ECO:0007669"/>
    <property type="project" value="InterPro"/>
</dbReference>
<comment type="caution">
    <text evidence="5">The sequence shown here is derived from an EMBL/GenBank/DDBJ whole genome shotgun (WGS) entry which is preliminary data.</text>
</comment>
<dbReference type="AlphaFoldDB" id="A0AAV9UK27"/>
<dbReference type="PROSITE" id="PS00105">
    <property type="entry name" value="AA_TRANSFER_CLASS_1"/>
    <property type="match status" value="1"/>
</dbReference>
<dbReference type="GO" id="GO:0030170">
    <property type="term" value="F:pyridoxal phosphate binding"/>
    <property type="evidence" value="ECO:0007669"/>
    <property type="project" value="InterPro"/>
</dbReference>
<dbReference type="CDD" id="cd00609">
    <property type="entry name" value="AAT_like"/>
    <property type="match status" value="1"/>
</dbReference>
<dbReference type="InterPro" id="IPR004838">
    <property type="entry name" value="NHTrfase_class1_PyrdxlP-BS"/>
</dbReference>
<evidence type="ECO:0000256" key="1">
    <source>
        <dbReference type="ARBA" id="ARBA00007441"/>
    </source>
</evidence>
<evidence type="ECO:0000256" key="3">
    <source>
        <dbReference type="SAM" id="MobiDB-lite"/>
    </source>
</evidence>
<feature type="compositionally biased region" description="Basic and acidic residues" evidence="3">
    <location>
        <begin position="243"/>
        <end position="254"/>
    </location>
</feature>
<accession>A0AAV9UK27</accession>
<evidence type="ECO:0000259" key="4">
    <source>
        <dbReference type="Pfam" id="PF00155"/>
    </source>
</evidence>
<dbReference type="PANTHER" id="PTHR43510">
    <property type="entry name" value="AMINOTRANSFERASE FUNCTION, HYPOTHETICAL (EUROFUNG)"/>
    <property type="match status" value="1"/>
</dbReference>
<evidence type="ECO:0000313" key="5">
    <source>
        <dbReference type="EMBL" id="KAK6340923.1"/>
    </source>
</evidence>
<reference evidence="5 6" key="1">
    <citation type="submission" date="2019-10" db="EMBL/GenBank/DDBJ databases">
        <authorList>
            <person name="Palmer J.M."/>
        </authorList>
    </citation>
    <scope>NUCLEOTIDE SEQUENCE [LARGE SCALE GENOMIC DNA]</scope>
    <source>
        <strain evidence="5 6">TWF696</strain>
    </source>
</reference>
<evidence type="ECO:0000256" key="2">
    <source>
        <dbReference type="ARBA" id="ARBA00022898"/>
    </source>
</evidence>
<dbReference type="Gene3D" id="3.40.640.10">
    <property type="entry name" value="Type I PLP-dependent aspartate aminotransferase-like (Major domain)"/>
    <property type="match status" value="1"/>
</dbReference>
<feature type="region of interest" description="Disordered" evidence="3">
    <location>
        <begin position="229"/>
        <end position="254"/>
    </location>
</feature>
<feature type="compositionally biased region" description="Low complexity" evidence="3">
    <location>
        <begin position="229"/>
        <end position="241"/>
    </location>
</feature>
<sequence length="435" mass="46095">MVHIKPFDVEEWMNDHETHCRYNIAETCCDSLSLSALAALRTDAQNDGTSIDPLAGMLTKRLDYGAIRGSTALRTAIASLYTPPLDPSNVLITPGAIAANLLVFYALVGPGDHVIVLHPTYQQLHAVPASLGADVSLWPLRQTADGENSSWTADVDELATLIRANTTMIVINTPNNPTGAVLPAPAIRAVLRLARERGITVLGDEVYSPIFHTAEVVVPSVLSLAATPLDQPTSTSSLSQPPERPEEATGGKEEKEVKVIVTGSLSKAYSLAGIRIGWIASRSPDLLSRTASARDYTTISVSQLDDAAAAFALSPAVRPSLLARNIALCVANARTLDAFVKRCSRWISYIKPVAGTTAFIQVVNSAGEAVDDVGFCEGMLRDVGVLMVPGGRCFGVDEGEFGGFVRVGFACDGKVLEEGLAAVADWIEKGGVDSL</sequence>
<dbReference type="InterPro" id="IPR004839">
    <property type="entry name" value="Aminotransferase_I/II_large"/>
</dbReference>
<keyword evidence="6" id="KW-1185">Reference proteome</keyword>
<dbReference type="PANTHER" id="PTHR43510:SF1">
    <property type="entry name" value="AMINOTRANSFERASE FUNCTION, HYPOTHETICAL (EUROFUNG)"/>
    <property type="match status" value="1"/>
</dbReference>
<dbReference type="InterPro" id="IPR015421">
    <property type="entry name" value="PyrdxlP-dep_Trfase_major"/>
</dbReference>
<dbReference type="InterPro" id="IPR015424">
    <property type="entry name" value="PyrdxlP-dep_Trfase"/>
</dbReference>
<dbReference type="InterPro" id="IPR015422">
    <property type="entry name" value="PyrdxlP-dep_Trfase_small"/>
</dbReference>
<gene>
    <name evidence="5" type="ORF">TWF696_009236</name>
</gene>
<keyword evidence="2" id="KW-0663">Pyridoxal phosphate</keyword>
<organism evidence="5 6">
    <name type="scientific">Orbilia brochopaga</name>
    <dbReference type="NCBI Taxonomy" id="3140254"/>
    <lineage>
        <taxon>Eukaryota</taxon>
        <taxon>Fungi</taxon>
        <taxon>Dikarya</taxon>
        <taxon>Ascomycota</taxon>
        <taxon>Pezizomycotina</taxon>
        <taxon>Orbiliomycetes</taxon>
        <taxon>Orbiliales</taxon>
        <taxon>Orbiliaceae</taxon>
        <taxon>Orbilia</taxon>
    </lineage>
</organism>
<dbReference type="Pfam" id="PF00155">
    <property type="entry name" value="Aminotran_1_2"/>
    <property type="match status" value="1"/>
</dbReference>
<proteinExistence type="inferred from homology"/>
<dbReference type="Gene3D" id="3.90.1150.10">
    <property type="entry name" value="Aspartate Aminotransferase, domain 1"/>
    <property type="match status" value="1"/>
</dbReference>
<protein>
    <recommendedName>
        <fullName evidence="4">Aminotransferase class I/classII large domain-containing protein</fullName>
    </recommendedName>
</protein>
<name>A0AAV9UK27_9PEZI</name>
<dbReference type="Proteomes" id="UP001375240">
    <property type="component" value="Unassembled WGS sequence"/>
</dbReference>
<dbReference type="EMBL" id="JAVHNQ010000008">
    <property type="protein sequence ID" value="KAK6340923.1"/>
    <property type="molecule type" value="Genomic_DNA"/>
</dbReference>
<comment type="similarity">
    <text evidence="1">Belongs to the class-I pyridoxal-phosphate-dependent aminotransferase family.</text>
</comment>
<feature type="domain" description="Aminotransferase class I/classII large" evidence="4">
    <location>
        <begin position="55"/>
        <end position="422"/>
    </location>
</feature>